<dbReference type="InterPro" id="IPR001828">
    <property type="entry name" value="ANF_lig-bd_rcpt"/>
</dbReference>
<dbReference type="GO" id="GO:0005886">
    <property type="term" value="C:plasma membrane"/>
    <property type="evidence" value="ECO:0007669"/>
    <property type="project" value="UniProtKB-SubCell"/>
</dbReference>
<dbReference type="InterPro" id="IPR017979">
    <property type="entry name" value="GPCR_3_CS"/>
</dbReference>
<evidence type="ECO:0000256" key="8">
    <source>
        <dbReference type="ARBA" id="ARBA00023180"/>
    </source>
</evidence>
<dbReference type="FunFam" id="3.40.50.2300:FF:000253">
    <property type="entry name" value="Extracellular calcium-sensing receptor"/>
    <property type="match status" value="1"/>
</dbReference>
<dbReference type="PROSITE" id="PS50259">
    <property type="entry name" value="G_PROTEIN_RECEP_F3_4"/>
    <property type="match status" value="1"/>
</dbReference>
<keyword evidence="4 10" id="KW-1133">Transmembrane helix</keyword>
<evidence type="ECO:0000256" key="6">
    <source>
        <dbReference type="ARBA" id="ARBA00023136"/>
    </source>
</evidence>
<dbReference type="Pfam" id="PF07562">
    <property type="entry name" value="NCD3G"/>
    <property type="match status" value="1"/>
</dbReference>
<dbReference type="KEGG" id="aten:116296554"/>
<evidence type="ECO:0000256" key="10">
    <source>
        <dbReference type="SAM" id="Phobius"/>
    </source>
</evidence>
<reference evidence="13" key="1">
    <citation type="submission" date="2025-08" db="UniProtKB">
        <authorList>
            <consortium name="RefSeq"/>
        </authorList>
    </citation>
    <scope>IDENTIFICATION</scope>
    <source>
        <tissue evidence="13">Tentacle</tissue>
    </source>
</reference>
<accession>A0A6P8I625</accession>
<feature type="transmembrane region" description="Helical" evidence="10">
    <location>
        <begin position="802"/>
        <end position="822"/>
    </location>
</feature>
<keyword evidence="8" id="KW-0325">Glycoprotein</keyword>
<evidence type="ECO:0000256" key="3">
    <source>
        <dbReference type="ARBA" id="ARBA00022692"/>
    </source>
</evidence>
<keyword evidence="5" id="KW-0297">G-protein coupled receptor</keyword>
<keyword evidence="3 10" id="KW-0812">Transmembrane</keyword>
<keyword evidence="9" id="KW-0807">Transducer</keyword>
<dbReference type="InterPro" id="IPR050726">
    <property type="entry name" value="mGluR"/>
</dbReference>
<evidence type="ECO:0000256" key="9">
    <source>
        <dbReference type="ARBA" id="ARBA00023224"/>
    </source>
</evidence>
<keyword evidence="6 10" id="KW-0472">Membrane</keyword>
<dbReference type="CDD" id="cd13953">
    <property type="entry name" value="7tm_classC_mGluR-like"/>
    <property type="match status" value="1"/>
</dbReference>
<comment type="subcellular location">
    <subcellularLocation>
        <location evidence="1">Cell membrane</location>
        <topology evidence="1">Multi-pass membrane protein</topology>
    </subcellularLocation>
</comment>
<keyword evidence="7" id="KW-0675">Receptor</keyword>
<dbReference type="InterPro" id="IPR011500">
    <property type="entry name" value="GPCR_3_9-Cys_dom"/>
</dbReference>
<dbReference type="OrthoDB" id="5982924at2759"/>
<gene>
    <name evidence="13" type="primary">LOC116296554</name>
</gene>
<dbReference type="InterPro" id="IPR028082">
    <property type="entry name" value="Peripla_BP_I"/>
</dbReference>
<dbReference type="Gene3D" id="2.10.50.30">
    <property type="entry name" value="GPCR, family 3, nine cysteines domain"/>
    <property type="match status" value="1"/>
</dbReference>
<feature type="transmembrane region" description="Helical" evidence="10">
    <location>
        <begin position="642"/>
        <end position="664"/>
    </location>
</feature>
<dbReference type="PANTHER" id="PTHR24060">
    <property type="entry name" value="METABOTROPIC GLUTAMATE RECEPTOR"/>
    <property type="match status" value="1"/>
</dbReference>
<dbReference type="RefSeq" id="XP_031560447.1">
    <property type="nucleotide sequence ID" value="XM_031704587.1"/>
</dbReference>
<evidence type="ECO:0000256" key="4">
    <source>
        <dbReference type="ARBA" id="ARBA00022989"/>
    </source>
</evidence>
<dbReference type="AlphaFoldDB" id="A0A6P8I625"/>
<feature type="domain" description="G-protein coupled receptors family 3 profile" evidence="11">
    <location>
        <begin position="605"/>
        <end position="874"/>
    </location>
</feature>
<feature type="transmembrane region" description="Helical" evidence="10">
    <location>
        <begin position="676"/>
        <end position="699"/>
    </location>
</feature>
<dbReference type="Pfam" id="PF00003">
    <property type="entry name" value="7tm_3"/>
    <property type="match status" value="1"/>
</dbReference>
<evidence type="ECO:0000256" key="5">
    <source>
        <dbReference type="ARBA" id="ARBA00023040"/>
    </source>
</evidence>
<name>A0A6P8I625_ACTTE</name>
<evidence type="ECO:0000259" key="11">
    <source>
        <dbReference type="PROSITE" id="PS50259"/>
    </source>
</evidence>
<dbReference type="GeneID" id="116296554"/>
<feature type="transmembrane region" description="Helical" evidence="10">
    <location>
        <begin position="604"/>
        <end position="630"/>
    </location>
</feature>
<dbReference type="Pfam" id="PF01094">
    <property type="entry name" value="ANF_receptor"/>
    <property type="match status" value="1"/>
</dbReference>
<dbReference type="InParanoid" id="A0A6P8I625"/>
<keyword evidence="2" id="KW-1003">Cell membrane</keyword>
<dbReference type="InterPro" id="IPR000337">
    <property type="entry name" value="GPCR_3"/>
</dbReference>
<dbReference type="SUPFAM" id="SSF53822">
    <property type="entry name" value="Periplasmic binding protein-like I"/>
    <property type="match status" value="1"/>
</dbReference>
<dbReference type="InterPro" id="IPR038550">
    <property type="entry name" value="GPCR_3_9-Cys_sf"/>
</dbReference>
<proteinExistence type="predicted"/>
<protein>
    <submittedName>
        <fullName evidence="13">Extracellular calcium-sensing receptor-like isoform X1</fullName>
    </submittedName>
</protein>
<evidence type="ECO:0000256" key="7">
    <source>
        <dbReference type="ARBA" id="ARBA00023170"/>
    </source>
</evidence>
<dbReference type="Gene3D" id="3.40.50.2300">
    <property type="match status" value="2"/>
</dbReference>
<feature type="transmembrane region" description="Helical" evidence="10">
    <location>
        <begin position="768"/>
        <end position="790"/>
    </location>
</feature>
<evidence type="ECO:0000313" key="13">
    <source>
        <dbReference type="RefSeq" id="XP_031560447.1"/>
    </source>
</evidence>
<dbReference type="FunFam" id="2.10.50.30:FF:000005">
    <property type="entry name" value="Metabotropic glutamate receptor"/>
    <property type="match status" value="1"/>
</dbReference>
<dbReference type="PRINTS" id="PR00248">
    <property type="entry name" value="GPCRMGR"/>
</dbReference>
<dbReference type="PROSITE" id="PS00981">
    <property type="entry name" value="G_PROTEIN_RECEP_F3_3"/>
    <property type="match status" value="1"/>
</dbReference>
<organism evidence="12 13">
    <name type="scientific">Actinia tenebrosa</name>
    <name type="common">Australian red waratah sea anemone</name>
    <dbReference type="NCBI Taxonomy" id="6105"/>
    <lineage>
        <taxon>Eukaryota</taxon>
        <taxon>Metazoa</taxon>
        <taxon>Cnidaria</taxon>
        <taxon>Anthozoa</taxon>
        <taxon>Hexacorallia</taxon>
        <taxon>Actiniaria</taxon>
        <taxon>Actiniidae</taxon>
        <taxon>Actinia</taxon>
    </lineage>
</organism>
<dbReference type="Proteomes" id="UP000515163">
    <property type="component" value="Unplaced"/>
</dbReference>
<dbReference type="InterPro" id="IPR017978">
    <property type="entry name" value="GPCR_3_C"/>
</dbReference>
<evidence type="ECO:0000256" key="1">
    <source>
        <dbReference type="ARBA" id="ARBA00004651"/>
    </source>
</evidence>
<feature type="transmembrane region" description="Helical" evidence="10">
    <location>
        <begin position="720"/>
        <end position="737"/>
    </location>
</feature>
<sequence length="910" mass="102234">MFLFLNEGRPPLKLKVFPPPNMKVFLGMVLMFTTQLVTKVTAINRLNKSGNVSIGFLVSLHGEYSSAIENCTRFYLPGVNRVEALIYAVDKINNDSELLPNVTLGYDIRDYCNDRGIAMKSAYEFITSNSFTFDSITEYSTNARNFCRQCMNEVRNHSDSIVGVVGPFGSRNSLQVAGLMRVVGLAGISPSATSEELSWPFYDQFFRTVPPDNLQAKAMADLIDEFDWNYVAAVAVEHSYGLYGIRALEREALERKTFCIGFTEYIAPTDYQRNLPIIVERLKRAAHVKVVVLWIEDRIAKDLMKEAAKQKLYYRIWVMSDSLATKNPDFLGSDFIYLGIYLGIQPKQYRDIEYENHLKGLTPKKSLKLENKFWETVWKEEYGCVANLNASNTQGSCSENFTISTIFNKLSDDFVSYQVDAVYAIAHALDKIYRCKKGQGLLKGGECPSTSPSINPHHVLMYLRNVSFKGITGRIQFDELGDPYSSSYDIISFQQNDGVGRHNKVKVGDWFKNRSSKLKIFEGAIAWNSSSGIPKSVCKDVCPPGTMQTTTIACCWECLKCPDGTITQSHGARNCTSCSAMQLSSDDRITCIDLPIISLKWSDITAIVIAIITSIGLLLCAFVMFVFVRYRDTPIVKASNKELSAVILLAIVLCYVLTFLHISGPSDELCSVVEPLRYVSLTICVSVLVLKTIRILRAFETRAMLQCISKNLIFDTRKQFIVVLLINAPQLLLLALWKGTDQPSLKKEIVAKVSILLSCQLYKTTAGFTFHMCMVAYLIMWSLFCAYYAFKARNLPENFNEAKYIGFSMYILLLSWITYFPVQYTLDGWYVTVVSCATILVSSYGFLICIFAPKIHVALFHPERNTSEFVRSTIRQHKSSEVEPARDVAQALSGTIVGASPLGAKITTEA</sequence>
<evidence type="ECO:0000313" key="12">
    <source>
        <dbReference type="Proteomes" id="UP000515163"/>
    </source>
</evidence>
<dbReference type="GO" id="GO:0004930">
    <property type="term" value="F:G protein-coupled receptor activity"/>
    <property type="evidence" value="ECO:0007669"/>
    <property type="project" value="UniProtKB-KW"/>
</dbReference>
<evidence type="ECO:0000256" key="2">
    <source>
        <dbReference type="ARBA" id="ARBA00022475"/>
    </source>
</evidence>
<feature type="transmembrane region" description="Helical" evidence="10">
    <location>
        <begin position="828"/>
        <end position="852"/>
    </location>
</feature>
<keyword evidence="12" id="KW-1185">Reference proteome</keyword>